<keyword evidence="1" id="KW-1133">Transmembrane helix</keyword>
<feature type="transmembrane region" description="Helical" evidence="1">
    <location>
        <begin position="293"/>
        <end position="312"/>
    </location>
</feature>
<dbReference type="PROSITE" id="PS50234">
    <property type="entry name" value="VWFA"/>
    <property type="match status" value="1"/>
</dbReference>
<dbReference type="STRING" id="633697.EubceDRAFT1_0620"/>
<feature type="domain" description="VWFA" evidence="2">
    <location>
        <begin position="73"/>
        <end position="254"/>
    </location>
</feature>
<evidence type="ECO:0000256" key="1">
    <source>
        <dbReference type="SAM" id="Phobius"/>
    </source>
</evidence>
<keyword evidence="1" id="KW-0472">Membrane</keyword>
<dbReference type="HOGENOM" id="CLU_069615_2_0_9"/>
<keyword evidence="1" id="KW-0812">Transmembrane</keyword>
<reference evidence="3 4" key="2">
    <citation type="submission" date="2012-02" db="EMBL/GenBank/DDBJ databases">
        <title>Improved High-Quality Draft sequence of Eubacterium cellulosolvens 6.</title>
        <authorList>
            <consortium name="US DOE Joint Genome Institute"/>
            <person name="Lucas S."/>
            <person name="Han J."/>
            <person name="Lapidus A."/>
            <person name="Cheng J.-F."/>
            <person name="Goodwin L."/>
            <person name="Pitluck S."/>
            <person name="Peters L."/>
            <person name="Mikhailova N."/>
            <person name="Gu W."/>
            <person name="Detter J.C."/>
            <person name="Han C."/>
            <person name="Tapia R."/>
            <person name="Land M."/>
            <person name="Hauser L."/>
            <person name="Kyrpides N."/>
            <person name="Ivanova N."/>
            <person name="Pagani I."/>
            <person name="Johnson E."/>
            <person name="Mukhopadhyay B."/>
            <person name="Anderson I."/>
            <person name="Woyke T."/>
        </authorList>
    </citation>
    <scope>NUCLEOTIDE SEQUENCE [LARGE SCALE GENOMIC DNA]</scope>
    <source>
        <strain evidence="3 4">6</strain>
    </source>
</reference>
<dbReference type="InterPro" id="IPR002035">
    <property type="entry name" value="VWF_A"/>
</dbReference>
<dbReference type="eggNOG" id="COG2304">
    <property type="taxonomic scope" value="Bacteria"/>
</dbReference>
<accession>I5ARN6</accession>
<dbReference type="SUPFAM" id="SSF53300">
    <property type="entry name" value="vWA-like"/>
    <property type="match status" value="1"/>
</dbReference>
<keyword evidence="4" id="KW-1185">Reference proteome</keyword>
<dbReference type="SMART" id="SM00327">
    <property type="entry name" value="VWA"/>
    <property type="match status" value="1"/>
</dbReference>
<dbReference type="Gene3D" id="3.40.50.410">
    <property type="entry name" value="von Willebrand factor, type A domain"/>
    <property type="match status" value="1"/>
</dbReference>
<dbReference type="InterPro" id="IPR036465">
    <property type="entry name" value="vWFA_dom_sf"/>
</dbReference>
<feature type="transmembrane region" description="Helical" evidence="1">
    <location>
        <begin position="34"/>
        <end position="54"/>
    </location>
</feature>
<protein>
    <submittedName>
        <fullName evidence="3">Mg-chelatase subunit ChlD</fullName>
    </submittedName>
</protein>
<evidence type="ECO:0000313" key="4">
    <source>
        <dbReference type="Proteomes" id="UP000005753"/>
    </source>
</evidence>
<feature type="transmembrane region" description="Helical" evidence="1">
    <location>
        <begin position="6"/>
        <end position="27"/>
    </location>
</feature>
<dbReference type="OrthoDB" id="9814325at2"/>
<evidence type="ECO:0000313" key="3">
    <source>
        <dbReference type="EMBL" id="EIM56459.1"/>
    </source>
</evidence>
<proteinExistence type="predicted"/>
<gene>
    <name evidence="3" type="ORF">EubceDRAFT1_0620</name>
</gene>
<dbReference type="Proteomes" id="UP000005753">
    <property type="component" value="Chromosome"/>
</dbReference>
<sequence>MTVKPIFSPVLIGILAAVLCGLFIFFTVRKKYKIWIKVAAIARVSLILLLVFVINLRPVKKVYDMETTLNNVDVLFVVDSTISMWAEDYQGDQPRMNGVRDLIEHVMFSMQGSNFGLIRFDNQAQILAPFTGDAENVLDAVEMIEIPSRLYAKGSTLDTAYEAMEELLQSSSKKENRQTVVFFISDGENTLKKETRSFSELSKYITEGSVIGCGTKKGGKMKDSNGSRIHDPETYDDAVSKMDEENLQKIAGELGINYTKLSSESCVDYVISSIKSTGSSHGHQNIVNYTDTYYWYVIPLAVLLIWELWLIIRKGRV</sequence>
<dbReference type="Pfam" id="PF13519">
    <property type="entry name" value="VWA_2"/>
    <property type="match status" value="1"/>
</dbReference>
<dbReference type="EMBL" id="CM001487">
    <property type="protein sequence ID" value="EIM56459.1"/>
    <property type="molecule type" value="Genomic_DNA"/>
</dbReference>
<reference evidence="3 4" key="1">
    <citation type="submission" date="2010-08" db="EMBL/GenBank/DDBJ databases">
        <authorList>
            <consortium name="US DOE Joint Genome Institute (JGI-PGF)"/>
            <person name="Lucas S."/>
            <person name="Copeland A."/>
            <person name="Lapidus A."/>
            <person name="Cheng J.-F."/>
            <person name="Bruce D."/>
            <person name="Goodwin L."/>
            <person name="Pitluck S."/>
            <person name="Land M.L."/>
            <person name="Hauser L."/>
            <person name="Chang Y.-J."/>
            <person name="Anderson I.J."/>
            <person name="Johnson E."/>
            <person name="Mulhopadhyay B."/>
            <person name="Kyrpides N."/>
            <person name="Woyke T.J."/>
        </authorList>
    </citation>
    <scope>NUCLEOTIDE SEQUENCE [LARGE SCALE GENOMIC DNA]</scope>
    <source>
        <strain evidence="3 4">6</strain>
    </source>
</reference>
<dbReference type="AlphaFoldDB" id="I5ARN6"/>
<evidence type="ECO:0000259" key="2">
    <source>
        <dbReference type="PROSITE" id="PS50234"/>
    </source>
</evidence>
<organism evidence="3 4">
    <name type="scientific">Eubacterium cellulosolvens (strain ATCC 43171 / JCM 9499 / 6)</name>
    <name type="common">Cillobacterium cellulosolvens</name>
    <dbReference type="NCBI Taxonomy" id="633697"/>
    <lineage>
        <taxon>Bacteria</taxon>
        <taxon>Bacillati</taxon>
        <taxon>Bacillota</taxon>
        <taxon>Clostridia</taxon>
        <taxon>Eubacteriales</taxon>
        <taxon>Eubacteriaceae</taxon>
        <taxon>Eubacterium</taxon>
    </lineage>
</organism>
<name>I5ARN6_EUBC6</name>